<gene>
    <name evidence="2" type="ORF">BRARA_C04440</name>
</gene>
<dbReference type="EMBL" id="CM010630">
    <property type="protein sequence ID" value="RID72551.1"/>
    <property type="molecule type" value="Genomic_DNA"/>
</dbReference>
<organism evidence="2 3">
    <name type="scientific">Brassica campestris</name>
    <name type="common">Field mustard</name>
    <dbReference type="NCBI Taxonomy" id="3711"/>
    <lineage>
        <taxon>Eukaryota</taxon>
        <taxon>Viridiplantae</taxon>
        <taxon>Streptophyta</taxon>
        <taxon>Embryophyta</taxon>
        <taxon>Tracheophyta</taxon>
        <taxon>Spermatophyta</taxon>
        <taxon>Magnoliopsida</taxon>
        <taxon>eudicotyledons</taxon>
        <taxon>Gunneridae</taxon>
        <taxon>Pentapetalae</taxon>
        <taxon>rosids</taxon>
        <taxon>malvids</taxon>
        <taxon>Brassicales</taxon>
        <taxon>Brassicaceae</taxon>
        <taxon>Brassiceae</taxon>
        <taxon>Brassica</taxon>
    </lineage>
</organism>
<feature type="region of interest" description="Disordered" evidence="1">
    <location>
        <begin position="50"/>
        <end position="79"/>
    </location>
</feature>
<proteinExistence type="predicted"/>
<reference evidence="2 3" key="1">
    <citation type="submission" date="2018-06" db="EMBL/GenBank/DDBJ databases">
        <title>WGS assembly of Brassica rapa FPsc.</title>
        <authorList>
            <person name="Bowman J."/>
            <person name="Kohchi T."/>
            <person name="Yamato K."/>
            <person name="Jenkins J."/>
            <person name="Shu S."/>
            <person name="Ishizaki K."/>
            <person name="Yamaoka S."/>
            <person name="Nishihama R."/>
            <person name="Nakamura Y."/>
            <person name="Berger F."/>
            <person name="Adam C."/>
            <person name="Aki S."/>
            <person name="Althoff F."/>
            <person name="Araki T."/>
            <person name="Arteaga-Vazquez M."/>
            <person name="Balasubrmanian S."/>
            <person name="Bauer D."/>
            <person name="Boehm C."/>
            <person name="Briginshaw L."/>
            <person name="Caballero-Perez J."/>
            <person name="Catarino B."/>
            <person name="Chen F."/>
            <person name="Chiyoda S."/>
            <person name="Chovatia M."/>
            <person name="Davies K."/>
            <person name="Delmans M."/>
            <person name="Demura T."/>
            <person name="Dierschke T."/>
            <person name="Dolan L."/>
            <person name="Dorantes-Acosta A."/>
            <person name="Eklund D."/>
            <person name="Florent S."/>
            <person name="Flores-Sandoval E."/>
            <person name="Fujiyama A."/>
            <person name="Fukuzawa H."/>
            <person name="Galik B."/>
            <person name="Grimanelli D."/>
            <person name="Grimwood J."/>
            <person name="Grossniklaus U."/>
            <person name="Hamada T."/>
            <person name="Haseloff J."/>
            <person name="Hetherington A."/>
            <person name="Higo A."/>
            <person name="Hirakawa Y."/>
            <person name="Hundley H."/>
            <person name="Ikeda Y."/>
            <person name="Inoue K."/>
            <person name="Inoue S."/>
            <person name="Ishida S."/>
            <person name="Jia Q."/>
            <person name="Kakita M."/>
            <person name="Kanazawa T."/>
            <person name="Kawai Y."/>
            <person name="Kawashima T."/>
            <person name="Kennedy M."/>
            <person name="Kinose K."/>
            <person name="Kinoshita T."/>
            <person name="Kohara Y."/>
            <person name="Koide E."/>
            <person name="Komatsu K."/>
            <person name="Kopischke S."/>
            <person name="Kubo M."/>
            <person name="Kyozuka J."/>
            <person name="Lagercrantz U."/>
            <person name="Lin S."/>
            <person name="Lindquist E."/>
            <person name="Lipzen A."/>
            <person name="Lu C."/>
            <person name="Luna E."/>
            <person name="Martienssen R."/>
            <person name="Minamino N."/>
            <person name="Mizutani M."/>
            <person name="Mizutani M."/>
            <person name="Mochizuki N."/>
            <person name="Monte I."/>
            <person name="Mosher R."/>
            <person name="Nagasaki H."/>
            <person name="Nakagami H."/>
            <person name="Naramoto S."/>
            <person name="Nishitani K."/>
            <person name="Ohtani M."/>
            <person name="Okamoto T."/>
            <person name="Okumura M."/>
            <person name="Phillips J."/>
            <person name="Pollak B."/>
            <person name="Reinders A."/>
            <person name="Roevekamp M."/>
            <person name="Sano R."/>
            <person name="Sawa S."/>
            <person name="Schmid M."/>
            <person name="Shirakawa M."/>
            <person name="Solano R."/>
            <person name="Spunde A."/>
            <person name="Suetsugu N."/>
            <person name="Sugano S."/>
            <person name="Sugiyama A."/>
            <person name="Sun R."/>
            <person name="Suzuki Y."/>
            <person name="Takenaka M."/>
            <person name="Takezawa D."/>
            <person name="Tomogane H."/>
            <person name="Tsuzuki M."/>
            <person name="Ueda T."/>
            <person name="Umeda M."/>
            <person name="Ward J."/>
            <person name="Watanabe Y."/>
            <person name="Yazaki K."/>
            <person name="Yokoyama R."/>
            <person name="Yoshitake Y."/>
            <person name="Yotsui I."/>
            <person name="Zachgo S."/>
            <person name="Schmutz J."/>
        </authorList>
    </citation>
    <scope>NUCLEOTIDE SEQUENCE [LARGE SCALE GENOMIC DNA]</scope>
    <source>
        <strain evidence="3">cv. B-3</strain>
    </source>
</reference>
<evidence type="ECO:0000256" key="1">
    <source>
        <dbReference type="SAM" id="MobiDB-lite"/>
    </source>
</evidence>
<accession>A0A398A431</accession>
<name>A0A398A431_BRACM</name>
<sequence length="122" mass="13450">MLNSSATWQTHGINGLLIRHDTGSFASSYLLTSFDTSFFPTCSRCEMYRRKSPLRSSSSAHSSSKNSNRSEPEPTGLSSPSTILLACLIFFPQSSVVTKVTSAPFEAMSLPRRRRGLTWPCP</sequence>
<protein>
    <submittedName>
        <fullName evidence="2">Uncharacterized protein</fullName>
    </submittedName>
</protein>
<evidence type="ECO:0000313" key="3">
    <source>
        <dbReference type="Proteomes" id="UP000264353"/>
    </source>
</evidence>
<evidence type="ECO:0000313" key="2">
    <source>
        <dbReference type="EMBL" id="RID72551.1"/>
    </source>
</evidence>
<dbReference type="Proteomes" id="UP000264353">
    <property type="component" value="Chromosome A3"/>
</dbReference>
<dbReference type="AlphaFoldDB" id="A0A398A431"/>
<feature type="compositionally biased region" description="Low complexity" evidence="1">
    <location>
        <begin position="54"/>
        <end position="69"/>
    </location>
</feature>